<sequence length="36" mass="4169">CTRPDNTIQKGIRIGPGRGYWLRNVNIKGQMRQTHC</sequence>
<organism evidence="1">
    <name type="scientific">Human immunodeficiency virus type 1</name>
    <name type="common">HIV-1</name>
    <dbReference type="NCBI Taxonomy" id="11676"/>
    <lineage>
        <taxon>Viruses</taxon>
        <taxon>Riboviria</taxon>
        <taxon>Pararnavirae</taxon>
        <taxon>Artverviricota</taxon>
        <taxon>Revtraviricetes</taxon>
        <taxon>Ortervirales</taxon>
        <taxon>Retroviridae</taxon>
        <taxon>Orthoretrovirinae</taxon>
        <taxon>Lentivirus</taxon>
        <taxon>Lentivirus humimdef1</taxon>
    </lineage>
</organism>
<dbReference type="Gene3D" id="2.170.40.20">
    <property type="entry name" value="Human immunodeficiency virus 1, Gp160, envelope glycoprotein"/>
    <property type="match status" value="1"/>
</dbReference>
<keyword evidence="1" id="KW-0946">Virion</keyword>
<dbReference type="EMBL" id="JF512042">
    <property type="protein sequence ID" value="AEK76460.1"/>
    <property type="molecule type" value="Genomic_RNA"/>
</dbReference>
<reference evidence="1" key="1">
    <citation type="journal article" date="2011" name="J. Clin. Microbiol.">
        <title>High Concordance between the Position-Specific Scoring Matrix and Geno2pheno Algorithms for Genotypic Interpretation of HIV-1 Tropism: V3 Length as the Major Cause of Disagreement.</title>
        <authorList>
            <person name="Seclen E."/>
            <person name="Soriano V."/>
            <person name="Gonzalez M.M."/>
            <person name="Gomez S."/>
            <person name="Thielen A."/>
            <person name="Poveda E."/>
        </authorList>
    </citation>
    <scope>NUCLEOTIDE SEQUENCE</scope>
    <source>
        <strain evidence="1">R1047259</strain>
    </source>
</reference>
<organismHost>
    <name type="scientific">Homo sapiens</name>
    <name type="common">Human</name>
    <dbReference type="NCBI Taxonomy" id="9606"/>
</organismHost>
<protein>
    <submittedName>
        <fullName evidence="1">Envelope glycoprotein</fullName>
    </submittedName>
</protein>
<feature type="non-terminal residue" evidence="1">
    <location>
        <position position="1"/>
    </location>
</feature>
<proteinExistence type="predicted"/>
<accession>G1BHN3</accession>
<dbReference type="InterPro" id="IPR036377">
    <property type="entry name" value="Gp120_core_sf"/>
</dbReference>
<dbReference type="SUPFAM" id="SSF56502">
    <property type="entry name" value="gp120 core"/>
    <property type="match status" value="1"/>
</dbReference>
<evidence type="ECO:0000313" key="1">
    <source>
        <dbReference type="EMBL" id="AEK76460.1"/>
    </source>
</evidence>
<gene>
    <name evidence="1" type="primary">env</name>
</gene>
<name>G1BHN3_HV1</name>
<keyword evidence="1" id="KW-0261">Viral envelope protein</keyword>
<dbReference type="GO" id="GO:0019031">
    <property type="term" value="C:viral envelope"/>
    <property type="evidence" value="ECO:0007669"/>
    <property type="project" value="UniProtKB-KW"/>
</dbReference>
<feature type="non-terminal residue" evidence="1">
    <location>
        <position position="36"/>
    </location>
</feature>